<dbReference type="Gene3D" id="1.10.8.10">
    <property type="entry name" value="DNA helicase RuvA subunit, C-terminal domain"/>
    <property type="match status" value="1"/>
</dbReference>
<keyword evidence="4" id="KW-1185">Reference proteome</keyword>
<gene>
    <name evidence="3" type="ORF">RJ641_020183</name>
</gene>
<dbReference type="PANTHER" id="PTHR31245">
    <property type="entry name" value="UBIQUITIN SYSTEM COMPONENT CUE PROTEIN"/>
    <property type="match status" value="1"/>
</dbReference>
<proteinExistence type="predicted"/>
<accession>A0AAN8UNJ8</accession>
<dbReference type="CDD" id="cd14279">
    <property type="entry name" value="CUE"/>
    <property type="match status" value="1"/>
</dbReference>
<dbReference type="PROSITE" id="PS51140">
    <property type="entry name" value="CUE"/>
    <property type="match status" value="1"/>
</dbReference>
<dbReference type="InterPro" id="IPR009060">
    <property type="entry name" value="UBA-like_sf"/>
</dbReference>
<organism evidence="3 4">
    <name type="scientific">Dillenia turbinata</name>
    <dbReference type="NCBI Taxonomy" id="194707"/>
    <lineage>
        <taxon>Eukaryota</taxon>
        <taxon>Viridiplantae</taxon>
        <taxon>Streptophyta</taxon>
        <taxon>Embryophyta</taxon>
        <taxon>Tracheophyta</taxon>
        <taxon>Spermatophyta</taxon>
        <taxon>Magnoliopsida</taxon>
        <taxon>eudicotyledons</taxon>
        <taxon>Gunneridae</taxon>
        <taxon>Pentapetalae</taxon>
        <taxon>Dilleniales</taxon>
        <taxon>Dilleniaceae</taxon>
        <taxon>Dillenia</taxon>
    </lineage>
</organism>
<comment type="caution">
    <text evidence="3">The sequence shown here is derived from an EMBL/GenBank/DDBJ whole genome shotgun (WGS) entry which is preliminary data.</text>
</comment>
<reference evidence="3 4" key="1">
    <citation type="submission" date="2023-12" db="EMBL/GenBank/DDBJ databases">
        <title>A high-quality genome assembly for Dillenia turbinata (Dilleniales).</title>
        <authorList>
            <person name="Chanderbali A."/>
        </authorList>
    </citation>
    <scope>NUCLEOTIDE SEQUENCE [LARGE SCALE GENOMIC DNA]</scope>
    <source>
        <strain evidence="3">LSX21</strain>
        <tissue evidence="3">Leaf</tissue>
    </source>
</reference>
<feature type="domain" description="CUE" evidence="2">
    <location>
        <begin position="44"/>
        <end position="90"/>
    </location>
</feature>
<dbReference type="Proteomes" id="UP001370490">
    <property type="component" value="Unassembled WGS sequence"/>
</dbReference>
<dbReference type="GO" id="GO:0043130">
    <property type="term" value="F:ubiquitin binding"/>
    <property type="evidence" value="ECO:0007669"/>
    <property type="project" value="InterPro"/>
</dbReference>
<evidence type="ECO:0000313" key="4">
    <source>
        <dbReference type="Proteomes" id="UP001370490"/>
    </source>
</evidence>
<evidence type="ECO:0000313" key="3">
    <source>
        <dbReference type="EMBL" id="KAK6915066.1"/>
    </source>
</evidence>
<feature type="region of interest" description="Disordered" evidence="1">
    <location>
        <begin position="96"/>
        <end position="116"/>
    </location>
</feature>
<dbReference type="InterPro" id="IPR003892">
    <property type="entry name" value="CUE"/>
</dbReference>
<evidence type="ECO:0000256" key="1">
    <source>
        <dbReference type="SAM" id="MobiDB-lite"/>
    </source>
</evidence>
<evidence type="ECO:0000259" key="2">
    <source>
        <dbReference type="PROSITE" id="PS51140"/>
    </source>
</evidence>
<dbReference type="SUPFAM" id="SSF46934">
    <property type="entry name" value="UBA-like"/>
    <property type="match status" value="1"/>
</dbReference>
<name>A0AAN8UNJ8_9MAGN</name>
<protein>
    <submittedName>
        <fullName evidence="3">Ubiquitin system component CUE</fullName>
    </submittedName>
</protein>
<dbReference type="AlphaFoldDB" id="A0AAN8UNJ8"/>
<dbReference type="Pfam" id="PF02845">
    <property type="entry name" value="CUE"/>
    <property type="match status" value="1"/>
</dbReference>
<sequence>MSAIVCGSKRSFFEEPTTSPPLHKKLRCSSFSPPRSATASPFAVTSDLVDHLRALFPHMDDQVLERALAECGNDLDSAIKSLHELHLGSIDGNIPSVGEQNDGVDKGSGTNDAEVVSSENPAVPNIVAMDGAEWVELFVKEMMSSSSLDDARARATRVLESLEKTISARAGAEAAQSFQKENMMLKEQLELLMRENGILKRAVAIQHDRQKEHEERNQELQNLKQLVCQYQEQLRTLEVKNYTLTMHLKQAQQNNSIPGRFHPDVF</sequence>
<dbReference type="PANTHER" id="PTHR31245:SF20">
    <property type="entry name" value="F18B13.13 PROTEIN"/>
    <property type="match status" value="1"/>
</dbReference>
<dbReference type="EMBL" id="JBAMMX010000025">
    <property type="protein sequence ID" value="KAK6915066.1"/>
    <property type="molecule type" value="Genomic_DNA"/>
</dbReference>